<reference evidence="1" key="1">
    <citation type="submission" date="2017-02" db="EMBL/GenBank/DDBJ databases">
        <title>Delving into the versatile metabolic prowess of the omnipresent phylum Bacteroidetes.</title>
        <authorList>
            <person name="Nobu M.K."/>
            <person name="Mei R."/>
            <person name="Narihiro T."/>
            <person name="Kuroda K."/>
            <person name="Liu W.-T."/>
        </authorList>
    </citation>
    <scope>NUCLEOTIDE SEQUENCE</scope>
    <source>
        <strain evidence="1">ADurb.Bin160</strain>
    </source>
</reference>
<evidence type="ECO:0000313" key="1">
    <source>
        <dbReference type="EMBL" id="OQB42477.1"/>
    </source>
</evidence>
<proteinExistence type="predicted"/>
<gene>
    <name evidence="1" type="ORF">BWY04_00177</name>
</gene>
<protein>
    <submittedName>
        <fullName evidence="1">Uncharacterized protein</fullName>
    </submittedName>
</protein>
<accession>A0A1V5ZQL9</accession>
<sequence>MKISKCFIFFNKKYVKLFKSPFLTLYWVFIGDNHYYYLCFLNYGNNNWLYKIII</sequence>
<dbReference type="Proteomes" id="UP000485621">
    <property type="component" value="Unassembled WGS sequence"/>
</dbReference>
<comment type="caution">
    <text evidence="1">The sequence shown here is derived from an EMBL/GenBank/DDBJ whole genome shotgun (WGS) entry which is preliminary data.</text>
</comment>
<name>A0A1V5ZQL9_9BACT</name>
<dbReference type="AlphaFoldDB" id="A0A1V5ZQL9"/>
<dbReference type="EMBL" id="MWDB01000002">
    <property type="protein sequence ID" value="OQB42477.1"/>
    <property type="molecule type" value="Genomic_DNA"/>
</dbReference>
<organism evidence="1">
    <name type="scientific">candidate division CPR1 bacterium ADurb.Bin160</name>
    <dbReference type="NCBI Taxonomy" id="1852826"/>
    <lineage>
        <taxon>Bacteria</taxon>
        <taxon>candidate division CPR1</taxon>
    </lineage>
</organism>